<evidence type="ECO:0000259" key="13">
    <source>
        <dbReference type="SMART" id="SM00644"/>
    </source>
</evidence>
<dbReference type="SMART" id="SM00644">
    <property type="entry name" value="Ami_2"/>
    <property type="match status" value="1"/>
</dbReference>
<dbReference type="Gene3D" id="3.40.80.10">
    <property type="entry name" value="Peptidoglycan recognition protein-like"/>
    <property type="match status" value="1"/>
</dbReference>
<evidence type="ECO:0000256" key="12">
    <source>
        <dbReference type="ARBA" id="ARBA00042615"/>
    </source>
</evidence>
<dbReference type="SUPFAM" id="SSF55846">
    <property type="entry name" value="N-acetylmuramoyl-L-alanine amidase-like"/>
    <property type="match status" value="1"/>
</dbReference>
<evidence type="ECO:0000256" key="11">
    <source>
        <dbReference type="ARBA" id="ARBA00039257"/>
    </source>
</evidence>
<dbReference type="PANTHER" id="PTHR30417">
    <property type="entry name" value="N-ACETYLMURAMOYL-L-ALANINE AMIDASE AMID"/>
    <property type="match status" value="1"/>
</dbReference>
<keyword evidence="7" id="KW-0479">Metal-binding</keyword>
<evidence type="ECO:0000256" key="8">
    <source>
        <dbReference type="ARBA" id="ARBA00022801"/>
    </source>
</evidence>
<feature type="domain" description="N-acetylmuramoyl-L-alanine amidase" evidence="13">
    <location>
        <begin position="19"/>
        <end position="170"/>
    </location>
</feature>
<protein>
    <recommendedName>
        <fullName evidence="11">1,6-anhydro-N-acetylmuramyl-L-alanine amidase AmpD</fullName>
        <ecNumber evidence="5">3.5.1.28</ecNumber>
    </recommendedName>
    <alternativeName>
        <fullName evidence="12">N-acetylmuramoyl-L-alanine amidase</fullName>
    </alternativeName>
</protein>
<dbReference type="InterPro" id="IPR051206">
    <property type="entry name" value="NAMLAA_amidase_2"/>
</dbReference>
<dbReference type="CDD" id="cd06583">
    <property type="entry name" value="PGRP"/>
    <property type="match status" value="1"/>
</dbReference>
<evidence type="ECO:0000256" key="2">
    <source>
        <dbReference type="ARBA" id="ARBA00001947"/>
    </source>
</evidence>
<evidence type="ECO:0000256" key="5">
    <source>
        <dbReference type="ARBA" id="ARBA00011901"/>
    </source>
</evidence>
<sequence length="187" mass="20239">MTDLAINHGWLAGIRRLDSPNHDARPAGTPVDTLVVHGITLPPGRFGHGQVDALFTNTLDVCAHPFFAEIEGLRVSAHALIERSGAITQYVNLDARAWHAGRSCFDGREAVNDFAIGVELEGTDDCPYAPAQYRALAAVAAALMHHYPALARSRIVGHSDIAPGRKTDPGPAFDWALFDRHLERACT</sequence>
<gene>
    <name evidence="14" type="primary">ampD</name>
    <name evidence="14" type="ORF">ACFOSU_06145</name>
</gene>
<evidence type="ECO:0000313" key="15">
    <source>
        <dbReference type="Proteomes" id="UP001595462"/>
    </source>
</evidence>
<dbReference type="InterPro" id="IPR002502">
    <property type="entry name" value="Amidase_domain"/>
</dbReference>
<evidence type="ECO:0000256" key="6">
    <source>
        <dbReference type="ARBA" id="ARBA00022490"/>
    </source>
</evidence>
<keyword evidence="9" id="KW-0862">Zinc</keyword>
<evidence type="ECO:0000256" key="4">
    <source>
        <dbReference type="ARBA" id="ARBA00007553"/>
    </source>
</evidence>
<name>A0ABV7ENJ3_9GAMM</name>
<dbReference type="NCBIfam" id="NF008758">
    <property type="entry name" value="PRK11789.1"/>
    <property type="match status" value="1"/>
</dbReference>
<dbReference type="RefSeq" id="WP_380687526.1">
    <property type="nucleotide sequence ID" value="NZ_JBHRSS010000003.1"/>
</dbReference>
<evidence type="ECO:0000256" key="1">
    <source>
        <dbReference type="ARBA" id="ARBA00001561"/>
    </source>
</evidence>
<dbReference type="Pfam" id="PF01510">
    <property type="entry name" value="Amidase_2"/>
    <property type="match status" value="1"/>
</dbReference>
<keyword evidence="6" id="KW-0963">Cytoplasm</keyword>
<dbReference type="PANTHER" id="PTHR30417:SF4">
    <property type="entry name" value="1,6-ANHYDRO-N-ACETYLMURAMYL-L-ALANINE AMIDASE AMPD"/>
    <property type="match status" value="1"/>
</dbReference>
<dbReference type="Proteomes" id="UP001595462">
    <property type="component" value="Unassembled WGS sequence"/>
</dbReference>
<evidence type="ECO:0000256" key="7">
    <source>
        <dbReference type="ARBA" id="ARBA00022723"/>
    </source>
</evidence>
<organism evidence="14 15">
    <name type="scientific">Salinisphaera aquimarina</name>
    <dbReference type="NCBI Taxonomy" id="2094031"/>
    <lineage>
        <taxon>Bacteria</taxon>
        <taxon>Pseudomonadati</taxon>
        <taxon>Pseudomonadota</taxon>
        <taxon>Gammaproteobacteria</taxon>
        <taxon>Salinisphaerales</taxon>
        <taxon>Salinisphaeraceae</taxon>
        <taxon>Salinisphaera</taxon>
    </lineage>
</organism>
<keyword evidence="8 14" id="KW-0378">Hydrolase</keyword>
<dbReference type="GO" id="GO:0008745">
    <property type="term" value="F:N-acetylmuramoyl-L-alanine amidase activity"/>
    <property type="evidence" value="ECO:0007669"/>
    <property type="project" value="UniProtKB-EC"/>
</dbReference>
<comment type="subcellular location">
    <subcellularLocation>
        <location evidence="3">Cytoplasm</location>
    </subcellularLocation>
</comment>
<dbReference type="EMBL" id="JBHRSS010000003">
    <property type="protein sequence ID" value="MFC3103466.1"/>
    <property type="molecule type" value="Genomic_DNA"/>
</dbReference>
<keyword evidence="10" id="KW-0961">Cell wall biogenesis/degradation</keyword>
<comment type="similarity">
    <text evidence="4">Belongs to the N-acetylmuramoyl-L-alanine amidase 2 family.</text>
</comment>
<keyword evidence="15" id="KW-1185">Reference proteome</keyword>
<evidence type="ECO:0000256" key="10">
    <source>
        <dbReference type="ARBA" id="ARBA00023316"/>
    </source>
</evidence>
<comment type="catalytic activity">
    <reaction evidence="1">
        <text>Hydrolyzes the link between N-acetylmuramoyl residues and L-amino acid residues in certain cell-wall glycopeptides.</text>
        <dbReference type="EC" id="3.5.1.28"/>
    </reaction>
</comment>
<reference evidence="15" key="1">
    <citation type="journal article" date="2019" name="Int. J. Syst. Evol. Microbiol.">
        <title>The Global Catalogue of Microorganisms (GCM) 10K type strain sequencing project: providing services to taxonomists for standard genome sequencing and annotation.</title>
        <authorList>
            <consortium name="The Broad Institute Genomics Platform"/>
            <consortium name="The Broad Institute Genome Sequencing Center for Infectious Disease"/>
            <person name="Wu L."/>
            <person name="Ma J."/>
        </authorList>
    </citation>
    <scope>NUCLEOTIDE SEQUENCE [LARGE SCALE GENOMIC DNA]</scope>
    <source>
        <strain evidence="15">KCTC 52640</strain>
    </source>
</reference>
<proteinExistence type="inferred from homology"/>
<evidence type="ECO:0000256" key="3">
    <source>
        <dbReference type="ARBA" id="ARBA00004496"/>
    </source>
</evidence>
<accession>A0ABV7ENJ3</accession>
<comment type="caution">
    <text evidence="14">The sequence shown here is derived from an EMBL/GenBank/DDBJ whole genome shotgun (WGS) entry which is preliminary data.</text>
</comment>
<dbReference type="InterPro" id="IPR036505">
    <property type="entry name" value="Amidase/PGRP_sf"/>
</dbReference>
<evidence type="ECO:0000256" key="9">
    <source>
        <dbReference type="ARBA" id="ARBA00022833"/>
    </source>
</evidence>
<evidence type="ECO:0000313" key="14">
    <source>
        <dbReference type="EMBL" id="MFC3103466.1"/>
    </source>
</evidence>
<comment type="cofactor">
    <cofactor evidence="2">
        <name>Zn(2+)</name>
        <dbReference type="ChEBI" id="CHEBI:29105"/>
    </cofactor>
</comment>
<dbReference type="EC" id="3.5.1.28" evidence="5"/>